<organism evidence="1 2">
    <name type="scientific">Pseudomonas amygdali pv. lachrymans</name>
    <name type="common">Pseudomonas syringae pv. lachrymans</name>
    <dbReference type="NCBI Taxonomy" id="53707"/>
    <lineage>
        <taxon>Bacteria</taxon>
        <taxon>Pseudomonadati</taxon>
        <taxon>Pseudomonadota</taxon>
        <taxon>Gammaproteobacteria</taxon>
        <taxon>Pseudomonadales</taxon>
        <taxon>Pseudomonadaceae</taxon>
        <taxon>Pseudomonas</taxon>
        <taxon>Pseudomonas amygdali</taxon>
    </lineage>
</organism>
<protein>
    <submittedName>
        <fullName evidence="1">Uncharacterized protein</fullName>
    </submittedName>
</protein>
<reference evidence="1 2" key="1">
    <citation type="submission" date="2015-07" db="EMBL/GenBank/DDBJ databases">
        <authorList>
            <person name="O'Brien H.E."/>
            <person name="Thakur S."/>
            <person name="Gong Y."/>
            <person name="Wang P.W."/>
            <person name="Guttman D.S."/>
        </authorList>
    </citation>
    <scope>NUCLEOTIDE SEQUENCE [LARGE SCALE GENOMIC DNA]</scope>
    <source>
        <strain evidence="1 2">107</strain>
    </source>
</reference>
<proteinExistence type="predicted"/>
<reference evidence="1 2" key="2">
    <citation type="submission" date="2015-10" db="EMBL/GenBank/DDBJ databases">
        <title>Comparative genomics and high-throughput reverse genetic screens identify a new phytobacterial MAMP and an Arabidopsis receptor required for immune elicitation.</title>
        <authorList>
            <person name="Mott G.A."/>
            <person name="Thakur S."/>
            <person name="Wang P.W."/>
            <person name="Desveaux D."/>
            <person name="Guttman D.S."/>
        </authorList>
    </citation>
    <scope>NUCLEOTIDE SEQUENCE [LARGE SCALE GENOMIC DNA]</scope>
    <source>
        <strain evidence="1 2">107</strain>
    </source>
</reference>
<accession>A0ABR5KRY8</accession>
<dbReference type="EMBL" id="LGLK01000057">
    <property type="protein sequence ID" value="KPC17395.1"/>
    <property type="molecule type" value="Genomic_DNA"/>
</dbReference>
<gene>
    <name evidence="1" type="ORF">AC499_0597</name>
</gene>
<keyword evidence="2" id="KW-1185">Reference proteome</keyword>
<evidence type="ECO:0000313" key="2">
    <source>
        <dbReference type="Proteomes" id="UP000037943"/>
    </source>
</evidence>
<comment type="caution">
    <text evidence="1">The sequence shown here is derived from an EMBL/GenBank/DDBJ whole genome shotgun (WGS) entry which is preliminary data.</text>
</comment>
<evidence type="ECO:0000313" key="1">
    <source>
        <dbReference type="EMBL" id="KPC17395.1"/>
    </source>
</evidence>
<name>A0ABR5KRY8_PSEAV</name>
<sequence>MLSEGQIVMMALSDPSPTWRQLMPAKARDTLFSIDLGL</sequence>
<dbReference type="Proteomes" id="UP000037943">
    <property type="component" value="Unassembled WGS sequence"/>
</dbReference>